<dbReference type="Proteomes" id="UP001168537">
    <property type="component" value="Unassembled WGS sequence"/>
</dbReference>
<organism evidence="1 2">
    <name type="scientific">Nocardioides abyssi</name>
    <dbReference type="NCBI Taxonomy" id="3058370"/>
    <lineage>
        <taxon>Bacteria</taxon>
        <taxon>Bacillati</taxon>
        <taxon>Actinomycetota</taxon>
        <taxon>Actinomycetes</taxon>
        <taxon>Propionibacteriales</taxon>
        <taxon>Nocardioidaceae</taxon>
        <taxon>Nocardioides</taxon>
    </lineage>
</organism>
<dbReference type="RefSeq" id="WP_300959287.1">
    <property type="nucleotide sequence ID" value="NZ_JAUHJR010000001.1"/>
</dbReference>
<dbReference type="EMBL" id="JAUHJR010000001">
    <property type="protein sequence ID" value="MDN4160432.1"/>
    <property type="molecule type" value="Genomic_DNA"/>
</dbReference>
<gene>
    <name evidence="1" type="ORF">QWY29_03630</name>
</gene>
<evidence type="ECO:0000313" key="1">
    <source>
        <dbReference type="EMBL" id="MDN4160432.1"/>
    </source>
</evidence>
<keyword evidence="2" id="KW-1185">Reference proteome</keyword>
<sequence>MYLADLGASYGAVAGAAKDVVFDPQSAADVIALLDETIGEIRADRVRTVGPTSFGTLPSATSLAHHTQLARDAIVDSLIDLRAGLQVYADNVNAYRQDIYGTDEAVMTENIAPLQAGIDCTSGNVPAQNDPTAAQCTVPGGSDA</sequence>
<accession>A0ABT8EQK9</accession>
<proteinExistence type="predicted"/>
<evidence type="ECO:0000313" key="2">
    <source>
        <dbReference type="Proteomes" id="UP001168537"/>
    </source>
</evidence>
<reference evidence="1" key="1">
    <citation type="submission" date="2023-06" db="EMBL/GenBank/DDBJ databases">
        <title>Draft genome sequence of Nocardioides sp. SOB72.</title>
        <authorList>
            <person name="Zhang G."/>
        </authorList>
    </citation>
    <scope>NUCLEOTIDE SEQUENCE</scope>
    <source>
        <strain evidence="1">SOB72</strain>
    </source>
</reference>
<protein>
    <submittedName>
        <fullName evidence="1">Uncharacterized protein</fullName>
    </submittedName>
</protein>
<comment type="caution">
    <text evidence="1">The sequence shown here is derived from an EMBL/GenBank/DDBJ whole genome shotgun (WGS) entry which is preliminary data.</text>
</comment>
<name>A0ABT8EQK9_9ACTN</name>